<dbReference type="EMBL" id="NRRV01000004">
    <property type="protein sequence ID" value="MBK1629692.1"/>
    <property type="molecule type" value="Genomic_DNA"/>
</dbReference>
<accession>A0ABS1CCQ8</accession>
<evidence type="ECO:0000313" key="2">
    <source>
        <dbReference type="Proteomes" id="UP000748752"/>
    </source>
</evidence>
<dbReference type="RefSeq" id="WP_200233905.1">
    <property type="nucleotide sequence ID" value="NZ_NRRV01000004.1"/>
</dbReference>
<organism evidence="1 2">
    <name type="scientific">Thiohalocapsa halophila</name>
    <dbReference type="NCBI Taxonomy" id="69359"/>
    <lineage>
        <taxon>Bacteria</taxon>
        <taxon>Pseudomonadati</taxon>
        <taxon>Pseudomonadota</taxon>
        <taxon>Gammaproteobacteria</taxon>
        <taxon>Chromatiales</taxon>
        <taxon>Chromatiaceae</taxon>
        <taxon>Thiohalocapsa</taxon>
    </lineage>
</organism>
<gene>
    <name evidence="1" type="ORF">CKO31_02845</name>
</gene>
<protein>
    <submittedName>
        <fullName evidence="1">Uncharacterized protein</fullName>
    </submittedName>
</protein>
<dbReference type="Proteomes" id="UP000748752">
    <property type="component" value="Unassembled WGS sequence"/>
</dbReference>
<evidence type="ECO:0000313" key="1">
    <source>
        <dbReference type="EMBL" id="MBK1629692.1"/>
    </source>
</evidence>
<comment type="caution">
    <text evidence="1">The sequence shown here is derived from an EMBL/GenBank/DDBJ whole genome shotgun (WGS) entry which is preliminary data.</text>
</comment>
<sequence length="82" mass="8824">MTQQGFAREVWVPAPVAAQIHRRGPQDITSRVLRTTGRLRVYPEPSIPEPIARRRLGAGESATLAIAAGCSARRADNCVCAA</sequence>
<reference evidence="1 2" key="1">
    <citation type="journal article" date="2020" name="Microorganisms">
        <title>Osmotic Adaptation and Compatible Solute Biosynthesis of Phototrophic Bacteria as Revealed from Genome Analyses.</title>
        <authorList>
            <person name="Imhoff J.F."/>
            <person name="Rahn T."/>
            <person name="Kunzel S."/>
            <person name="Keller A."/>
            <person name="Neulinger S.C."/>
        </authorList>
    </citation>
    <scope>NUCLEOTIDE SEQUENCE [LARGE SCALE GENOMIC DNA]</scope>
    <source>
        <strain evidence="1 2">DSM 6210</strain>
    </source>
</reference>
<name>A0ABS1CCQ8_9GAMM</name>
<proteinExistence type="predicted"/>
<keyword evidence="2" id="KW-1185">Reference proteome</keyword>